<name>A0ABX1JIY0_9PSEU</name>
<organism evidence="3 4">
    <name type="scientific">Amycolatopsis acididurans</name>
    <dbReference type="NCBI Taxonomy" id="2724524"/>
    <lineage>
        <taxon>Bacteria</taxon>
        <taxon>Bacillati</taxon>
        <taxon>Actinomycetota</taxon>
        <taxon>Actinomycetes</taxon>
        <taxon>Pseudonocardiales</taxon>
        <taxon>Pseudonocardiaceae</taxon>
        <taxon>Amycolatopsis</taxon>
    </lineage>
</organism>
<dbReference type="InterPro" id="IPR000914">
    <property type="entry name" value="SBP_5_dom"/>
</dbReference>
<dbReference type="InterPro" id="IPR039424">
    <property type="entry name" value="SBP_5"/>
</dbReference>
<evidence type="ECO:0000256" key="1">
    <source>
        <dbReference type="SAM" id="SignalP"/>
    </source>
</evidence>
<feature type="domain" description="Solute-binding protein family 5" evidence="2">
    <location>
        <begin position="77"/>
        <end position="438"/>
    </location>
</feature>
<proteinExistence type="predicted"/>
<dbReference type="CDD" id="cd00995">
    <property type="entry name" value="PBP2_NikA_DppA_OppA_like"/>
    <property type="match status" value="1"/>
</dbReference>
<keyword evidence="4" id="KW-1185">Reference proteome</keyword>
<feature type="chain" id="PRO_5046010978" evidence="1">
    <location>
        <begin position="20"/>
        <end position="523"/>
    </location>
</feature>
<accession>A0ABX1JIY0</accession>
<dbReference type="Gene3D" id="3.40.190.10">
    <property type="entry name" value="Periplasmic binding protein-like II"/>
    <property type="match status" value="1"/>
</dbReference>
<dbReference type="PIRSF" id="PIRSF002741">
    <property type="entry name" value="MppA"/>
    <property type="match status" value="1"/>
</dbReference>
<comment type="caution">
    <text evidence="3">The sequence shown here is derived from an EMBL/GenBank/DDBJ whole genome shotgun (WGS) entry which is preliminary data.</text>
</comment>
<dbReference type="PROSITE" id="PS51257">
    <property type="entry name" value="PROKAR_LIPOPROTEIN"/>
    <property type="match status" value="1"/>
</dbReference>
<reference evidence="3 4" key="1">
    <citation type="submission" date="2020-04" db="EMBL/GenBank/DDBJ databases">
        <title>Novel species.</title>
        <authorList>
            <person name="Teo W.F.A."/>
            <person name="Lipun K."/>
            <person name="Srisuk N."/>
            <person name="Duangmal K."/>
        </authorList>
    </citation>
    <scope>NUCLEOTIDE SEQUENCE [LARGE SCALE GENOMIC DNA]</scope>
    <source>
        <strain evidence="3 4">K13G38</strain>
    </source>
</reference>
<sequence>MKKKLVVIACLGLIASLSACGNGGVGSETPAVDARIVYAIPSDPGNLDPQLTSVDLNREVGRLAYDSLVYRDGKGNPVSGLASSWHVGENESTFEITPGVTCSDGSAFTADVAAQNLRFMIDPHNGSPYASSFPAGTTVSASASTVTIKTPTAPAFLLVNLADIPMVCAAGLQNRGRLASATDGTGPYVLSDFKTGSSYSFTRRDDYKWGPNGATTAEKGQPKTVELRIVANETTSANLLVAADVNIAVMSGSDGDRLLRMPNLFHKNQQVLRGLIAYNEANGRVTQDEKVREALSRAVDFDAAMKIITGGRGEVPTSLLAVTPKVCPENTVSGNLAARDVNLAKSLLDNTGWVAAGDGKRAKNGKQLSIDILTPSYAGKAYTDGAEYIASQWRDLGIDVAVSAVPSAQLNDRLFKTADFDVSLVGTGERTPNQNSQYFFGKTPPNGTNFASFSNPTYDQTVQGKPQVDTAAECARWNTAEIALFKEYSLIPFANVDVPVFGNKVTFDIVGNYLVPTSLRAVS</sequence>
<dbReference type="Pfam" id="PF00496">
    <property type="entry name" value="SBP_bac_5"/>
    <property type="match status" value="1"/>
</dbReference>
<dbReference type="EMBL" id="JAAXLS010000051">
    <property type="protein sequence ID" value="NKQ58207.1"/>
    <property type="molecule type" value="Genomic_DNA"/>
</dbReference>
<dbReference type="InterPro" id="IPR030678">
    <property type="entry name" value="Peptide/Ni-bd"/>
</dbReference>
<dbReference type="PANTHER" id="PTHR30290">
    <property type="entry name" value="PERIPLASMIC BINDING COMPONENT OF ABC TRANSPORTER"/>
    <property type="match status" value="1"/>
</dbReference>
<feature type="signal peptide" evidence="1">
    <location>
        <begin position="1"/>
        <end position="19"/>
    </location>
</feature>
<gene>
    <name evidence="3" type="ORF">HFP15_35675</name>
</gene>
<dbReference type="SUPFAM" id="SSF53850">
    <property type="entry name" value="Periplasmic binding protein-like II"/>
    <property type="match status" value="1"/>
</dbReference>
<dbReference type="RefSeq" id="WP_168521820.1">
    <property type="nucleotide sequence ID" value="NZ_JAAXLS010000051.1"/>
</dbReference>
<evidence type="ECO:0000259" key="2">
    <source>
        <dbReference type="Pfam" id="PF00496"/>
    </source>
</evidence>
<evidence type="ECO:0000313" key="3">
    <source>
        <dbReference type="EMBL" id="NKQ58207.1"/>
    </source>
</evidence>
<protein>
    <submittedName>
        <fullName evidence="3">ABC transporter substrate-binding protein</fullName>
    </submittedName>
</protein>
<keyword evidence="1" id="KW-0732">Signal</keyword>
<dbReference type="Gene3D" id="3.10.105.10">
    <property type="entry name" value="Dipeptide-binding Protein, Domain 3"/>
    <property type="match status" value="1"/>
</dbReference>
<dbReference type="Proteomes" id="UP000715441">
    <property type="component" value="Unassembled WGS sequence"/>
</dbReference>
<evidence type="ECO:0000313" key="4">
    <source>
        <dbReference type="Proteomes" id="UP000715441"/>
    </source>
</evidence>